<protein>
    <recommendedName>
        <fullName evidence="6">Sulfotransferase domain-containing protein</fullName>
    </recommendedName>
</protein>
<dbReference type="Proteomes" id="UP001515480">
    <property type="component" value="Unassembled WGS sequence"/>
</dbReference>
<evidence type="ECO:0000256" key="1">
    <source>
        <dbReference type="ARBA" id="ARBA00022679"/>
    </source>
</evidence>
<evidence type="ECO:0000256" key="2">
    <source>
        <dbReference type="ARBA" id="ARBA00023180"/>
    </source>
</evidence>
<keyword evidence="1" id="KW-0808">Transferase</keyword>
<evidence type="ECO:0000313" key="8">
    <source>
        <dbReference type="Proteomes" id="UP001515480"/>
    </source>
</evidence>
<evidence type="ECO:0000259" key="6">
    <source>
        <dbReference type="Pfam" id="PF00685"/>
    </source>
</evidence>
<name>A0AB34ICM2_PRYPA</name>
<keyword evidence="2" id="KW-0325">Glycoprotein</keyword>
<dbReference type="Gene3D" id="3.40.50.300">
    <property type="entry name" value="P-loop containing nucleotide triphosphate hydrolases"/>
    <property type="match status" value="1"/>
</dbReference>
<evidence type="ECO:0000256" key="5">
    <source>
        <dbReference type="SAM" id="MobiDB-lite"/>
    </source>
</evidence>
<feature type="domain" description="Sulfotransferase" evidence="6">
    <location>
        <begin position="350"/>
        <end position="495"/>
    </location>
</feature>
<dbReference type="SUPFAM" id="SSF52540">
    <property type="entry name" value="P-loop containing nucleoside triphosphate hydrolases"/>
    <property type="match status" value="1"/>
</dbReference>
<dbReference type="PANTHER" id="PTHR10605:SF56">
    <property type="entry name" value="BIFUNCTIONAL HEPARAN SULFATE N-DEACETYLASE_N-SULFOTRANSFERASE"/>
    <property type="match status" value="1"/>
</dbReference>
<keyword evidence="8" id="KW-1185">Reference proteome</keyword>
<feature type="binding site" evidence="4">
    <location>
        <position position="485"/>
    </location>
    <ligand>
        <name>3'-phosphoadenylyl sulfate</name>
        <dbReference type="ChEBI" id="CHEBI:58339"/>
    </ligand>
</feature>
<comment type="caution">
    <text evidence="7">The sequence shown here is derived from an EMBL/GenBank/DDBJ whole genome shotgun (WGS) entry which is preliminary data.</text>
</comment>
<feature type="active site" description="For sulfotransferase activity" evidence="3">
    <location>
        <position position="359"/>
    </location>
</feature>
<dbReference type="Pfam" id="PF00685">
    <property type="entry name" value="Sulfotransfer_1"/>
    <property type="match status" value="1"/>
</dbReference>
<proteinExistence type="predicted"/>
<feature type="region of interest" description="Disordered" evidence="5">
    <location>
        <begin position="83"/>
        <end position="108"/>
    </location>
</feature>
<dbReference type="PANTHER" id="PTHR10605">
    <property type="entry name" value="HEPARAN SULFATE SULFOTRANSFERASE"/>
    <property type="match status" value="1"/>
</dbReference>
<dbReference type="Gene3D" id="3.90.550.50">
    <property type="match status" value="1"/>
</dbReference>
<accession>A0AB34ICM2</accession>
<sequence length="718" mass="80782">MGAAAPRLTFWVITPELRTDEVVLALRSSWLREVAVRTRFCVAAGLSSSADASLRWLPRLNRSQSVASGRHELNERLHDAVTHNPDDELFDRPTRRADEPLRAQQRRENRTRELTRLYNNFLRYKVFEMMRAMCAEAREDAFDYAFMMDADTAVNTSNLQRFVGALGGERQIYTGLCRKRSWGKPNGQRGVGGGPGILFSRKLLLNVCPRLELCSPLRGLMDRLERAGGDLMIAKCFEFLGVRCQLVEELPLDGKAVQLEDLFRRGPPWVYPPLPGGTILVASHLMGAKAIEQHQRLANGHLPNTEVISFHRVRPSLRAQGWDRDPRCRIYAEYTRLETGPVNWFSRCLPHFLVVGTPKSGTTSLFNWIMQHPDARAPARKELHAWTPVLQPDRSCADRPGCAVFNPKRRGMGPAWPISKQVAGKMLDAYLANFPRIDPREFALTGEATPAYVYSPSALMLLQSALMSHTHILLLLRDPAERAFSEFKNKRDLMLKGAARAHVWIDGHADFSNFTRALSVRVRGCTAEELYQACVACRRFAAAPFSGAPPGGAPLSQPRLDAPGAAELTAARRRCYAPPVIWQSWYHLFLPPWLALGRRLLLEFSDDAFADADGLMRRVAAFLSLPAHNFSTRIAYNTETKRGAFIGKDVGERNAALAALAMKQRSKASAGAMGEVERLVVDSVRRFDAQLKTAKWTPPPQQLRRELPQAWRERYRLT</sequence>
<evidence type="ECO:0000313" key="7">
    <source>
        <dbReference type="EMBL" id="KAL1495599.1"/>
    </source>
</evidence>
<gene>
    <name evidence="7" type="ORF">AB1Y20_016959</name>
</gene>
<evidence type="ECO:0000256" key="4">
    <source>
        <dbReference type="PIRSR" id="PIRSR637359-2"/>
    </source>
</evidence>
<organism evidence="7 8">
    <name type="scientific">Prymnesium parvum</name>
    <name type="common">Toxic golden alga</name>
    <dbReference type="NCBI Taxonomy" id="97485"/>
    <lineage>
        <taxon>Eukaryota</taxon>
        <taxon>Haptista</taxon>
        <taxon>Haptophyta</taxon>
        <taxon>Prymnesiophyceae</taxon>
        <taxon>Prymnesiales</taxon>
        <taxon>Prymnesiaceae</taxon>
        <taxon>Prymnesium</taxon>
    </lineage>
</organism>
<dbReference type="InterPro" id="IPR027417">
    <property type="entry name" value="P-loop_NTPase"/>
</dbReference>
<dbReference type="AlphaFoldDB" id="A0AB34ICM2"/>
<feature type="binding site" evidence="4">
    <location>
        <position position="477"/>
    </location>
    <ligand>
        <name>3'-phosphoadenylyl sulfate</name>
        <dbReference type="ChEBI" id="CHEBI:58339"/>
    </ligand>
</feature>
<dbReference type="InterPro" id="IPR037359">
    <property type="entry name" value="NST/OST"/>
</dbReference>
<dbReference type="GO" id="GO:0008146">
    <property type="term" value="F:sulfotransferase activity"/>
    <property type="evidence" value="ECO:0007669"/>
    <property type="project" value="InterPro"/>
</dbReference>
<evidence type="ECO:0000256" key="3">
    <source>
        <dbReference type="PIRSR" id="PIRSR637359-1"/>
    </source>
</evidence>
<dbReference type="EMBL" id="JBGBPQ010000032">
    <property type="protein sequence ID" value="KAL1495599.1"/>
    <property type="molecule type" value="Genomic_DNA"/>
</dbReference>
<dbReference type="InterPro" id="IPR000863">
    <property type="entry name" value="Sulfotransferase_dom"/>
</dbReference>
<reference evidence="7 8" key="1">
    <citation type="journal article" date="2024" name="Science">
        <title>Giant polyketide synthase enzymes in the biosynthesis of giant marine polyether toxins.</title>
        <authorList>
            <person name="Fallon T.R."/>
            <person name="Shende V.V."/>
            <person name="Wierzbicki I.H."/>
            <person name="Pendleton A.L."/>
            <person name="Watervoot N.F."/>
            <person name="Auber R.P."/>
            <person name="Gonzalez D.J."/>
            <person name="Wisecaver J.H."/>
            <person name="Moore B.S."/>
        </authorList>
    </citation>
    <scope>NUCLEOTIDE SEQUENCE [LARGE SCALE GENOMIC DNA]</scope>
    <source>
        <strain evidence="7 8">12B1</strain>
    </source>
</reference>